<dbReference type="NCBIfam" id="TIGR01162">
    <property type="entry name" value="purE"/>
    <property type="match status" value="1"/>
</dbReference>
<evidence type="ECO:0000313" key="5">
    <source>
        <dbReference type="EMBL" id="MPM89682.1"/>
    </source>
</evidence>
<dbReference type="PANTHER" id="PTHR23046:SF2">
    <property type="entry name" value="PHOSPHORIBOSYLAMINOIMIDAZOLE CARBOXYLASE"/>
    <property type="match status" value="1"/>
</dbReference>
<dbReference type="HAMAP" id="MF_01929">
    <property type="entry name" value="PurE_classI"/>
    <property type="match status" value="1"/>
</dbReference>
<reference evidence="5" key="1">
    <citation type="submission" date="2019-08" db="EMBL/GenBank/DDBJ databases">
        <authorList>
            <person name="Kucharzyk K."/>
            <person name="Murdoch R.W."/>
            <person name="Higgins S."/>
            <person name="Loffler F."/>
        </authorList>
    </citation>
    <scope>NUCLEOTIDE SEQUENCE</scope>
</reference>
<keyword evidence="1" id="KW-0658">Purine biosynthesis</keyword>
<accession>A0A645DMA7</accession>
<dbReference type="SMART" id="SM01001">
    <property type="entry name" value="AIRC"/>
    <property type="match status" value="1"/>
</dbReference>
<protein>
    <submittedName>
        <fullName evidence="5">N5-carboxyaminoimidazole ribonucleotide mutase</fullName>
        <ecNumber evidence="5">5.4.99.18</ecNumber>
    </submittedName>
</protein>
<dbReference type="PANTHER" id="PTHR23046">
    <property type="entry name" value="PHOSPHORIBOSYLAMINOIMIDAZOLE CARBOXYLASE CATALYTIC SUBUNIT"/>
    <property type="match status" value="1"/>
</dbReference>
<evidence type="ECO:0000259" key="4">
    <source>
        <dbReference type="SMART" id="SM01001"/>
    </source>
</evidence>
<dbReference type="Pfam" id="PF00731">
    <property type="entry name" value="AIRC"/>
    <property type="match status" value="1"/>
</dbReference>
<proteinExistence type="inferred from homology"/>
<dbReference type="EC" id="5.4.99.18" evidence="5"/>
<dbReference type="InterPro" id="IPR033747">
    <property type="entry name" value="PurE_ClassI"/>
</dbReference>
<dbReference type="EMBL" id="VSSQ01037074">
    <property type="protein sequence ID" value="MPM89682.1"/>
    <property type="molecule type" value="Genomic_DNA"/>
</dbReference>
<evidence type="ECO:0000256" key="2">
    <source>
        <dbReference type="ARBA" id="ARBA00023235"/>
    </source>
</evidence>
<dbReference type="GO" id="GO:0034023">
    <property type="term" value="F:5-(carboxyamino)imidazole ribonucleotide mutase activity"/>
    <property type="evidence" value="ECO:0007669"/>
    <property type="project" value="UniProtKB-EC"/>
</dbReference>
<evidence type="ECO:0000256" key="3">
    <source>
        <dbReference type="ARBA" id="ARBA00025704"/>
    </source>
</evidence>
<dbReference type="Gene3D" id="3.40.50.1970">
    <property type="match status" value="1"/>
</dbReference>
<organism evidence="5">
    <name type="scientific">bioreactor metagenome</name>
    <dbReference type="NCBI Taxonomy" id="1076179"/>
    <lineage>
        <taxon>unclassified sequences</taxon>
        <taxon>metagenomes</taxon>
        <taxon>ecological metagenomes</taxon>
    </lineage>
</organism>
<dbReference type="AlphaFoldDB" id="A0A645DMA7"/>
<sequence>MKKVWLIMGSDSDLSHMSSAAKTLEEFGVPYEMTIASAHRCTDFVTEKAKGLIERDFGVVIAAAGMSAHLPGVIAGSTPLPVIGVPLASGPLQGADALHSIVQMPTGVPVATVAINGTKNAALLAVQILSLTNAELATRFAGYKSELAKEVLKKNDHLQKVGYTAYLQEKGMVIK</sequence>
<comment type="pathway">
    <text evidence="3">Purine metabolism.</text>
</comment>
<feature type="domain" description="PurE" evidence="4">
    <location>
        <begin position="2"/>
        <end position="151"/>
    </location>
</feature>
<dbReference type="GO" id="GO:0006189">
    <property type="term" value="P:'de novo' IMP biosynthetic process"/>
    <property type="evidence" value="ECO:0007669"/>
    <property type="project" value="InterPro"/>
</dbReference>
<name>A0A645DMA7_9ZZZZ</name>
<dbReference type="PIRSF" id="PIRSF001338">
    <property type="entry name" value="AIR_carboxylase"/>
    <property type="match status" value="1"/>
</dbReference>
<gene>
    <name evidence="5" type="primary">purE_37</name>
    <name evidence="5" type="ORF">SDC9_136794</name>
</gene>
<keyword evidence="2 5" id="KW-0413">Isomerase</keyword>
<dbReference type="InterPro" id="IPR000031">
    <property type="entry name" value="PurE_dom"/>
</dbReference>
<evidence type="ECO:0000256" key="1">
    <source>
        <dbReference type="ARBA" id="ARBA00022755"/>
    </source>
</evidence>
<dbReference type="SUPFAM" id="SSF52255">
    <property type="entry name" value="N5-CAIR mutase (phosphoribosylaminoimidazole carboxylase, PurE)"/>
    <property type="match status" value="1"/>
</dbReference>
<dbReference type="InterPro" id="IPR024694">
    <property type="entry name" value="PurE_prokaryotes"/>
</dbReference>
<comment type="caution">
    <text evidence="5">The sequence shown here is derived from an EMBL/GenBank/DDBJ whole genome shotgun (WGS) entry which is preliminary data.</text>
</comment>